<dbReference type="OrthoDB" id="2582440at2"/>
<evidence type="ECO:0000256" key="1">
    <source>
        <dbReference type="ARBA" id="ARBA00022729"/>
    </source>
</evidence>
<feature type="chain" id="PRO_5026794771" evidence="3">
    <location>
        <begin position="24"/>
        <end position="144"/>
    </location>
</feature>
<dbReference type="AlphaFoldDB" id="A0A6N6RJK2"/>
<accession>A0A6N6RJK2</accession>
<keyword evidence="1 3" id="KW-0732">Signal</keyword>
<evidence type="ECO:0000313" key="4">
    <source>
        <dbReference type="EMBL" id="KAB2813867.1"/>
    </source>
</evidence>
<dbReference type="NCBIfam" id="TIGR04183">
    <property type="entry name" value="Por_Secre_tail"/>
    <property type="match status" value="1"/>
</dbReference>
<feature type="region of interest" description="Disordered" evidence="2">
    <location>
        <begin position="22"/>
        <end position="56"/>
    </location>
</feature>
<dbReference type="RefSeq" id="WP_151666535.1">
    <property type="nucleotide sequence ID" value="NZ_WBVO01000002.1"/>
</dbReference>
<evidence type="ECO:0000313" key="5">
    <source>
        <dbReference type="Proteomes" id="UP000468650"/>
    </source>
</evidence>
<name>A0A6N6RJK2_9FLAO</name>
<sequence>MKALKPLLTAAIATFLISAPALAQPTTPGPDETTPAVRTTPDNPNEDPDRKPADLGTEEAQVQALKLYPNPSIGSEFTMDLPLNDDEPIAMFVYDMNGRVIDRKQGSYGELRHFRFRHLQEAAYIVKVFSKDILFQSRVLVVHR</sequence>
<gene>
    <name evidence="4" type="ORF">F8C67_04060</name>
</gene>
<proteinExistence type="predicted"/>
<protein>
    <submittedName>
        <fullName evidence="4">T9SS type A sorting domain-containing protein</fullName>
    </submittedName>
</protein>
<evidence type="ECO:0000256" key="2">
    <source>
        <dbReference type="SAM" id="MobiDB-lite"/>
    </source>
</evidence>
<dbReference type="InterPro" id="IPR026444">
    <property type="entry name" value="Secre_tail"/>
</dbReference>
<organism evidence="4 5">
    <name type="scientific">Phaeocystidibacter luteus</name>
    <dbReference type="NCBI Taxonomy" id="911197"/>
    <lineage>
        <taxon>Bacteria</taxon>
        <taxon>Pseudomonadati</taxon>
        <taxon>Bacteroidota</taxon>
        <taxon>Flavobacteriia</taxon>
        <taxon>Flavobacteriales</taxon>
        <taxon>Phaeocystidibacteraceae</taxon>
        <taxon>Phaeocystidibacter</taxon>
    </lineage>
</organism>
<keyword evidence="5" id="KW-1185">Reference proteome</keyword>
<evidence type="ECO:0000256" key="3">
    <source>
        <dbReference type="SAM" id="SignalP"/>
    </source>
</evidence>
<feature type="signal peptide" evidence="3">
    <location>
        <begin position="1"/>
        <end position="23"/>
    </location>
</feature>
<comment type="caution">
    <text evidence="4">The sequence shown here is derived from an EMBL/GenBank/DDBJ whole genome shotgun (WGS) entry which is preliminary data.</text>
</comment>
<reference evidence="4 5" key="1">
    <citation type="submission" date="2019-09" db="EMBL/GenBank/DDBJ databases">
        <title>Genomes of family Cryomorphaceae.</title>
        <authorList>
            <person name="Bowman J.P."/>
        </authorList>
    </citation>
    <scope>NUCLEOTIDE SEQUENCE [LARGE SCALE GENOMIC DNA]</scope>
    <source>
        <strain evidence="4 5">LMG 25704</strain>
    </source>
</reference>
<dbReference type="EMBL" id="WBVO01000002">
    <property type="protein sequence ID" value="KAB2813867.1"/>
    <property type="molecule type" value="Genomic_DNA"/>
</dbReference>
<dbReference type="Proteomes" id="UP000468650">
    <property type="component" value="Unassembled WGS sequence"/>
</dbReference>